<name>A0A1I2I2Y5_9BACT</name>
<accession>A0A1I2I2Y5</accession>
<sequence>MNSEQQLWGKEMDRIALRKNFDTTMNRLRARLKEGEVREDVVVLDGKGNVELMLHPHDRVLDQT</sequence>
<dbReference type="Proteomes" id="UP000199400">
    <property type="component" value="Unassembled WGS sequence"/>
</dbReference>
<protein>
    <submittedName>
        <fullName evidence="1">Uncharacterized protein</fullName>
    </submittedName>
</protein>
<evidence type="ECO:0000313" key="2">
    <source>
        <dbReference type="Proteomes" id="UP000199400"/>
    </source>
</evidence>
<gene>
    <name evidence="1" type="ORF">SAMN02745121_08368</name>
</gene>
<dbReference type="RefSeq" id="WP_096326813.1">
    <property type="nucleotide sequence ID" value="NZ_FOMX01000053.1"/>
</dbReference>
<keyword evidence="2" id="KW-1185">Reference proteome</keyword>
<dbReference type="EMBL" id="FOMX01000053">
    <property type="protein sequence ID" value="SFF35990.1"/>
    <property type="molecule type" value="Genomic_DNA"/>
</dbReference>
<organism evidence="1 2">
    <name type="scientific">Nannocystis exedens</name>
    <dbReference type="NCBI Taxonomy" id="54"/>
    <lineage>
        <taxon>Bacteria</taxon>
        <taxon>Pseudomonadati</taxon>
        <taxon>Myxococcota</taxon>
        <taxon>Polyangia</taxon>
        <taxon>Nannocystales</taxon>
        <taxon>Nannocystaceae</taxon>
        <taxon>Nannocystis</taxon>
    </lineage>
</organism>
<evidence type="ECO:0000313" key="1">
    <source>
        <dbReference type="EMBL" id="SFF35990.1"/>
    </source>
</evidence>
<reference evidence="2" key="1">
    <citation type="submission" date="2016-10" db="EMBL/GenBank/DDBJ databases">
        <authorList>
            <person name="Varghese N."/>
            <person name="Submissions S."/>
        </authorList>
    </citation>
    <scope>NUCLEOTIDE SEQUENCE [LARGE SCALE GENOMIC DNA]</scope>
    <source>
        <strain evidence="2">ATCC 25963</strain>
    </source>
</reference>
<dbReference type="AlphaFoldDB" id="A0A1I2I2Y5"/>
<proteinExistence type="predicted"/>